<evidence type="ECO:0000313" key="2">
    <source>
        <dbReference type="Proteomes" id="UP000218069"/>
    </source>
</evidence>
<keyword evidence="2" id="KW-1185">Reference proteome</keyword>
<evidence type="ECO:0000313" key="1">
    <source>
        <dbReference type="EMBL" id="SNX29294.1"/>
    </source>
</evidence>
<protein>
    <submittedName>
        <fullName evidence="1">Uncharacterized protein</fullName>
    </submittedName>
</protein>
<reference evidence="2" key="1">
    <citation type="submission" date="2017-08" db="EMBL/GenBank/DDBJ databases">
        <authorList>
            <person name="Varghese N."/>
            <person name="Submissions S."/>
        </authorList>
    </citation>
    <scope>NUCLEOTIDE SEQUENCE [LARGE SCALE GENOMIC DNA]</scope>
    <source>
        <strain evidence="2">AP-Melu-1000-B4</strain>
    </source>
</reference>
<gene>
    <name evidence="1" type="ORF">SAMN06295945_1663</name>
</gene>
<dbReference type="Proteomes" id="UP000218069">
    <property type="component" value="Unassembled WGS sequence"/>
</dbReference>
<organism evidence="1 2">
    <name type="scientific">Polynucleobacter meluiroseus</name>
    <dbReference type="NCBI Taxonomy" id="1938814"/>
    <lineage>
        <taxon>Bacteria</taxon>
        <taxon>Pseudomonadati</taxon>
        <taxon>Pseudomonadota</taxon>
        <taxon>Betaproteobacteria</taxon>
        <taxon>Burkholderiales</taxon>
        <taxon>Burkholderiaceae</taxon>
        <taxon>Polynucleobacter</taxon>
    </lineage>
</organism>
<accession>A0A240E2Y9</accession>
<name>A0A240E2Y9_9BURK</name>
<sequence>MAQLINKFNQLFTTTKTASEQRVRHYDFDGAYRGM</sequence>
<dbReference type="EMBL" id="OANS01000004">
    <property type="protein sequence ID" value="SNX29294.1"/>
    <property type="molecule type" value="Genomic_DNA"/>
</dbReference>
<proteinExistence type="predicted"/>
<dbReference type="AlphaFoldDB" id="A0A240E2Y9"/>